<proteinExistence type="predicted"/>
<dbReference type="PANTHER" id="PTHR43317">
    <property type="entry name" value="THERMOSPERMINE SYNTHASE ACAULIS5"/>
    <property type="match status" value="1"/>
</dbReference>
<dbReference type="EMBL" id="SMBH01000007">
    <property type="protein sequence ID" value="TCU15235.1"/>
    <property type="molecule type" value="Genomic_DNA"/>
</dbReference>
<organism evidence="2 3">
    <name type="scientific">Rhizobium sullae</name>
    <name type="common">Rhizobium hedysari</name>
    <dbReference type="NCBI Taxonomy" id="50338"/>
    <lineage>
        <taxon>Bacteria</taxon>
        <taxon>Pseudomonadati</taxon>
        <taxon>Pseudomonadota</taxon>
        <taxon>Alphaproteobacteria</taxon>
        <taxon>Hyphomicrobiales</taxon>
        <taxon>Rhizobiaceae</taxon>
        <taxon>Rhizobium/Agrobacterium group</taxon>
        <taxon>Rhizobium</taxon>
    </lineage>
</organism>
<dbReference type="SUPFAM" id="SSF53335">
    <property type="entry name" value="S-adenosyl-L-methionine-dependent methyltransferases"/>
    <property type="match status" value="1"/>
</dbReference>
<reference evidence="2 3" key="1">
    <citation type="submission" date="2019-03" db="EMBL/GenBank/DDBJ databases">
        <title>Genomic Encyclopedia of Type Strains, Phase IV (KMG-V): Genome sequencing to study the core and pangenomes of soil and plant-associated prokaryotes.</title>
        <authorList>
            <person name="Whitman W."/>
        </authorList>
    </citation>
    <scope>NUCLEOTIDE SEQUENCE [LARGE SCALE GENOMIC DNA]</scope>
    <source>
        <strain evidence="2 3">Hc14</strain>
    </source>
</reference>
<evidence type="ECO:0000256" key="1">
    <source>
        <dbReference type="ARBA" id="ARBA00023115"/>
    </source>
</evidence>
<gene>
    <name evidence="2" type="ORF">EV132_107134</name>
</gene>
<dbReference type="InterPro" id="IPR029063">
    <property type="entry name" value="SAM-dependent_MTases_sf"/>
</dbReference>
<dbReference type="PANTHER" id="PTHR43317:SF3">
    <property type="entry name" value="BLR2883 PROTEIN"/>
    <property type="match status" value="1"/>
</dbReference>
<dbReference type="AlphaFoldDB" id="A0A4V6P0S6"/>
<evidence type="ECO:0000313" key="3">
    <source>
        <dbReference type="Proteomes" id="UP000294576"/>
    </source>
</evidence>
<dbReference type="Proteomes" id="UP000294576">
    <property type="component" value="Unassembled WGS sequence"/>
</dbReference>
<protein>
    <submittedName>
        <fullName evidence="2">Spermine/spermidine synthase</fullName>
    </submittedName>
</protein>
<name>A0A4V6P0S6_RHISU</name>
<sequence length="243" mass="26456">MRFMLGETKNFREASPQMLPWIQLDSTIIPGEGGELRLKQRGSEFSIMLGSNELMNSRLSGSEEALATLSYERIKDHKRPKVLIGGLGMGFTLRAALAVLPADAEVVVAELVPAVVAWARGPMAEVFKGCLDDPRVLIHQGDVGETIRSARASFDAILLDVDNGPEGLTRKSNDRLYDFNGLRASRNALHPGGILAVWSSSPDPSFTRRLRDAGFSPDAVNIRANGKRGGARHVIWLAVKQLA</sequence>
<dbReference type="Gene3D" id="3.40.50.150">
    <property type="entry name" value="Vaccinia Virus protein VP39"/>
    <property type="match status" value="1"/>
</dbReference>
<dbReference type="Pfam" id="PF01564">
    <property type="entry name" value="Spermine_synth"/>
    <property type="match status" value="1"/>
</dbReference>
<evidence type="ECO:0000313" key="2">
    <source>
        <dbReference type="EMBL" id="TCU15235.1"/>
    </source>
</evidence>
<dbReference type="GO" id="GO:0006596">
    <property type="term" value="P:polyamine biosynthetic process"/>
    <property type="evidence" value="ECO:0007669"/>
    <property type="project" value="UniProtKB-KW"/>
</dbReference>
<comment type="caution">
    <text evidence="2">The sequence shown here is derived from an EMBL/GenBank/DDBJ whole genome shotgun (WGS) entry which is preliminary data.</text>
</comment>
<keyword evidence="1" id="KW-0620">Polyamine biosynthesis</keyword>
<accession>A0A4V6P0S6</accession>